<dbReference type="Gene3D" id="2.60.40.1180">
    <property type="entry name" value="Golgi alpha-mannosidase II"/>
    <property type="match status" value="1"/>
</dbReference>
<dbReference type="Gene3D" id="3.20.20.80">
    <property type="entry name" value="Glycosidases"/>
    <property type="match status" value="1"/>
</dbReference>
<feature type="domain" description="Glycoside hydrolase family 29 N-terminal" evidence="7">
    <location>
        <begin position="53"/>
        <end position="372"/>
    </location>
</feature>
<dbReference type="STRING" id="475255.SAMN04488101_109141"/>
<dbReference type="InterPro" id="IPR013780">
    <property type="entry name" value="Glyco_hydro_b"/>
</dbReference>
<keyword evidence="5" id="KW-0378">Hydrolase</keyword>
<dbReference type="GO" id="GO:0006004">
    <property type="term" value="P:fucose metabolic process"/>
    <property type="evidence" value="ECO:0007669"/>
    <property type="project" value="InterPro"/>
</dbReference>
<dbReference type="GO" id="GO:0016139">
    <property type="term" value="P:glycoside catabolic process"/>
    <property type="evidence" value="ECO:0007669"/>
    <property type="project" value="TreeGrafter"/>
</dbReference>
<dbReference type="Proteomes" id="UP000192678">
    <property type="component" value="Unassembled WGS sequence"/>
</dbReference>
<dbReference type="GO" id="GO:0004560">
    <property type="term" value="F:alpha-L-fucosidase activity"/>
    <property type="evidence" value="ECO:0007669"/>
    <property type="project" value="InterPro"/>
</dbReference>
<name>A0A1W2E251_9SPHI</name>
<dbReference type="InterPro" id="IPR017853">
    <property type="entry name" value="GH"/>
</dbReference>
<evidence type="ECO:0000259" key="7">
    <source>
        <dbReference type="Pfam" id="PF01120"/>
    </source>
</evidence>
<evidence type="ECO:0000256" key="5">
    <source>
        <dbReference type="ARBA" id="ARBA00022801"/>
    </source>
</evidence>
<dbReference type="SUPFAM" id="SSF51445">
    <property type="entry name" value="(Trans)glycosidases"/>
    <property type="match status" value="1"/>
</dbReference>
<reference evidence="8 9" key="1">
    <citation type="submission" date="2017-04" db="EMBL/GenBank/DDBJ databases">
        <authorList>
            <person name="Afonso C.L."/>
            <person name="Miller P.J."/>
            <person name="Scott M.A."/>
            <person name="Spackman E."/>
            <person name="Goraichik I."/>
            <person name="Dimitrov K.M."/>
            <person name="Suarez D.L."/>
            <person name="Swayne D.E."/>
        </authorList>
    </citation>
    <scope>NUCLEOTIDE SEQUENCE [LARGE SCALE GENOMIC DNA]</scope>
    <source>
        <strain evidence="8 9">DSM 19625</strain>
    </source>
</reference>
<comment type="similarity">
    <text evidence="2">Belongs to the glycosyl hydrolase 29 family.</text>
</comment>
<keyword evidence="9" id="KW-1185">Reference proteome</keyword>
<evidence type="ECO:0000256" key="1">
    <source>
        <dbReference type="ARBA" id="ARBA00004071"/>
    </source>
</evidence>
<sequence length="622" mass="70699">MLYCQYNFMIVLDWKIVSKTIINMKLNYFRKTILSIALSSSAVAAVHAQTMDEMWDSRSSDKEHANIQWFKDAKFGMFIHWGLYAKLAGEWKGKRYYGSGEWIMNQARIPVAEYKGVAQTFNPVKFNAEDWAQLAKDAGIKYMVITAKHHDGFAMYDSKVSDFDIVDATPYKKDPMKALAAANAKRGVHFGFYYSQFQDWYEPNGGRNTWDFEESKKDYQKYYKEKAIPQLKELLTNYGPLGIVWFDTPGGMTKAQTQAFVDELRVLQPKSLFSSRVGQGLGDYKDFGDSEVPATPIKGPWESIYTHNDSWGYIKHDMNFKTPAEIIRLLANVASKGGNLMLNVGPDGEGNIPEYSAKFLRETGKWLNKYGESIYSSTYGLIPAQPWGVSTSKPGKQYLHVLYRPENGKLLVPGFKGKVSKVYTLTNQKNLVWKKTGDDVWIELPEFDKDAANTVFVMEYLGKVADYDLSVPVTVSSQFKENQVEATFAKLKGNAKINSLTYSHYYGDWKHTICVTGMKDRTDEAEFSVRVTEPGDFKITLEYSCSPESAKQEGSMNVNNQEFLFRTLRTSEFDNKAPLPFIKHTIATTTFAKAGVYQINIKPLQNGVELFKLKSVHIDPVK</sequence>
<dbReference type="EMBL" id="FWYB01000009">
    <property type="protein sequence ID" value="SMD03870.1"/>
    <property type="molecule type" value="Genomic_DNA"/>
</dbReference>
<protein>
    <recommendedName>
        <fullName evidence="3">alpha-L-fucosidase</fullName>
        <ecNumber evidence="3">3.2.1.51</ecNumber>
    </recommendedName>
</protein>
<evidence type="ECO:0000256" key="4">
    <source>
        <dbReference type="ARBA" id="ARBA00022729"/>
    </source>
</evidence>
<dbReference type="AlphaFoldDB" id="A0A1W2E251"/>
<dbReference type="PANTHER" id="PTHR10030:SF37">
    <property type="entry name" value="ALPHA-L-FUCOSIDASE-RELATED"/>
    <property type="match status" value="1"/>
</dbReference>
<evidence type="ECO:0000256" key="3">
    <source>
        <dbReference type="ARBA" id="ARBA00012662"/>
    </source>
</evidence>
<proteinExistence type="inferred from homology"/>
<keyword evidence="4" id="KW-0732">Signal</keyword>
<comment type="function">
    <text evidence="1">Alpha-L-fucosidase is responsible for hydrolyzing the alpha-1,6-linked fucose joined to the reducing-end N-acetylglucosamine of the carbohydrate moieties of glycoproteins.</text>
</comment>
<dbReference type="PRINTS" id="PR00741">
    <property type="entry name" value="GLHYDRLASE29"/>
</dbReference>
<dbReference type="EC" id="3.2.1.51" evidence="3"/>
<keyword evidence="6" id="KW-0326">Glycosidase</keyword>
<evidence type="ECO:0000256" key="6">
    <source>
        <dbReference type="ARBA" id="ARBA00023295"/>
    </source>
</evidence>
<dbReference type="InterPro" id="IPR016286">
    <property type="entry name" value="FUC_metazoa-typ"/>
</dbReference>
<dbReference type="Pfam" id="PF01120">
    <property type="entry name" value="Alpha_L_fucos"/>
    <property type="match status" value="1"/>
</dbReference>
<gene>
    <name evidence="8" type="ORF">SAMN04488101_109141</name>
</gene>
<dbReference type="SMART" id="SM00812">
    <property type="entry name" value="Alpha_L_fucos"/>
    <property type="match status" value="1"/>
</dbReference>
<dbReference type="InterPro" id="IPR000933">
    <property type="entry name" value="Glyco_hydro_29"/>
</dbReference>
<dbReference type="InterPro" id="IPR057739">
    <property type="entry name" value="Glyco_hydro_29_N"/>
</dbReference>
<evidence type="ECO:0000313" key="9">
    <source>
        <dbReference type="Proteomes" id="UP000192678"/>
    </source>
</evidence>
<dbReference type="GO" id="GO:0005764">
    <property type="term" value="C:lysosome"/>
    <property type="evidence" value="ECO:0007669"/>
    <property type="project" value="TreeGrafter"/>
</dbReference>
<dbReference type="PANTHER" id="PTHR10030">
    <property type="entry name" value="ALPHA-L-FUCOSIDASE"/>
    <property type="match status" value="1"/>
</dbReference>
<accession>A0A1W2E251</accession>
<organism evidence="8 9">
    <name type="scientific">Pedobacter nyackensis</name>
    <dbReference type="NCBI Taxonomy" id="475255"/>
    <lineage>
        <taxon>Bacteria</taxon>
        <taxon>Pseudomonadati</taxon>
        <taxon>Bacteroidota</taxon>
        <taxon>Sphingobacteriia</taxon>
        <taxon>Sphingobacteriales</taxon>
        <taxon>Sphingobacteriaceae</taxon>
        <taxon>Pedobacter</taxon>
    </lineage>
</organism>
<evidence type="ECO:0000313" key="8">
    <source>
        <dbReference type="EMBL" id="SMD03870.1"/>
    </source>
</evidence>
<evidence type="ECO:0000256" key="2">
    <source>
        <dbReference type="ARBA" id="ARBA00007951"/>
    </source>
</evidence>